<evidence type="ECO:0000313" key="3">
    <source>
        <dbReference type="Proteomes" id="UP001166674"/>
    </source>
</evidence>
<organism evidence="2 3">
    <name type="scientific">Sciurus carolinensis</name>
    <name type="common">Eastern gray squirrel</name>
    <dbReference type="NCBI Taxonomy" id="30640"/>
    <lineage>
        <taxon>Eukaryota</taxon>
        <taxon>Metazoa</taxon>
        <taxon>Chordata</taxon>
        <taxon>Craniata</taxon>
        <taxon>Vertebrata</taxon>
        <taxon>Euteleostomi</taxon>
        <taxon>Mammalia</taxon>
        <taxon>Eutheria</taxon>
        <taxon>Euarchontoglires</taxon>
        <taxon>Glires</taxon>
        <taxon>Rodentia</taxon>
        <taxon>Sciuromorpha</taxon>
        <taxon>Sciuridae</taxon>
        <taxon>Sciurinae</taxon>
        <taxon>Sciurini</taxon>
        <taxon>Sciurus</taxon>
    </lineage>
</organism>
<protein>
    <submittedName>
        <fullName evidence="2">Uncharacterized protein</fullName>
    </submittedName>
</protein>
<evidence type="ECO:0000256" key="1">
    <source>
        <dbReference type="SAM" id="MobiDB-lite"/>
    </source>
</evidence>
<accession>A0AA41SVR2</accession>
<dbReference type="Proteomes" id="UP001166674">
    <property type="component" value="Unassembled WGS sequence"/>
</dbReference>
<sequence>MGFAPPKDQSYGFQDYGRWSLWLPNMLSNGDLQLQVQNLRKRPNSMIAAALLVREKIQKETTFVENFFQTKTSSMVNMKNLKKRQISDEEDLHLGTSFSVETNQRDEDADKMKYTETNQKKRNTMIRKSSQRMAV</sequence>
<dbReference type="EMBL" id="JAATJV010330699">
    <property type="protein sequence ID" value="MBZ3878533.1"/>
    <property type="molecule type" value="Genomic_DNA"/>
</dbReference>
<dbReference type="AlphaFoldDB" id="A0AA41SVR2"/>
<feature type="region of interest" description="Disordered" evidence="1">
    <location>
        <begin position="95"/>
        <end position="135"/>
    </location>
</feature>
<name>A0AA41SVR2_SCICA</name>
<comment type="caution">
    <text evidence="2">The sequence shown here is derived from an EMBL/GenBank/DDBJ whole genome shotgun (WGS) entry which is preliminary data.</text>
</comment>
<reference evidence="2" key="1">
    <citation type="submission" date="2020-03" db="EMBL/GenBank/DDBJ databases">
        <title>Studies in the Genomics of Life Span.</title>
        <authorList>
            <person name="Glass D."/>
        </authorList>
    </citation>
    <scope>NUCLEOTIDE SEQUENCE</scope>
    <source>
        <strain evidence="2">SUZIE</strain>
        <tissue evidence="2">Muscle</tissue>
    </source>
</reference>
<keyword evidence="3" id="KW-1185">Reference proteome</keyword>
<evidence type="ECO:0000313" key="2">
    <source>
        <dbReference type="EMBL" id="MBZ3878533.1"/>
    </source>
</evidence>
<gene>
    <name evidence="2" type="ORF">SUZIE_148415</name>
</gene>
<feature type="compositionally biased region" description="Polar residues" evidence="1">
    <location>
        <begin position="126"/>
        <end position="135"/>
    </location>
</feature>
<proteinExistence type="predicted"/>
<feature type="compositionally biased region" description="Basic and acidic residues" evidence="1">
    <location>
        <begin position="103"/>
        <end position="114"/>
    </location>
</feature>